<evidence type="ECO:0000313" key="7">
    <source>
        <dbReference type="EMBL" id="KAF7763462.1"/>
    </source>
</evidence>
<dbReference type="Proteomes" id="UP000629468">
    <property type="component" value="Unassembled WGS sequence"/>
</dbReference>
<dbReference type="PANTHER" id="PTHR45856">
    <property type="entry name" value="ALPHA/BETA-HYDROLASES SUPERFAMILY PROTEIN"/>
    <property type="match status" value="1"/>
</dbReference>
<dbReference type="PANTHER" id="PTHR45856:SF25">
    <property type="entry name" value="FUNGAL LIPASE-LIKE DOMAIN-CONTAINING PROTEIN"/>
    <property type="match status" value="1"/>
</dbReference>
<dbReference type="CDD" id="cd00519">
    <property type="entry name" value="Lipase_3"/>
    <property type="match status" value="1"/>
</dbReference>
<dbReference type="OMA" id="YNGRDME"/>
<dbReference type="InterPro" id="IPR002921">
    <property type="entry name" value="Fungal_lipase-type"/>
</dbReference>
<evidence type="ECO:0000256" key="4">
    <source>
        <dbReference type="ARBA" id="ARBA00048461"/>
    </source>
</evidence>
<comment type="catalytic activity">
    <reaction evidence="4">
        <text>a monoacylglycerol + H2O = glycerol + a fatty acid + H(+)</text>
        <dbReference type="Rhea" id="RHEA:15245"/>
        <dbReference type="ChEBI" id="CHEBI:15377"/>
        <dbReference type="ChEBI" id="CHEBI:15378"/>
        <dbReference type="ChEBI" id="CHEBI:17408"/>
        <dbReference type="ChEBI" id="CHEBI:17754"/>
        <dbReference type="ChEBI" id="CHEBI:28868"/>
    </reaction>
</comment>
<dbReference type="InterPro" id="IPR051218">
    <property type="entry name" value="Sec_MonoDiacylglyc_Lipase"/>
</dbReference>
<dbReference type="InterPro" id="IPR029058">
    <property type="entry name" value="AB_hydrolase_fold"/>
</dbReference>
<sequence length="531" mass="60155">MGIFPSLQTFQKKAWDRLELTEAQQLMYTAEKQQNFRWVSKFFSGYSRYQLKEEDTVSEDLVYWLREIGQFAEVIYAALPLDKLLDNYKTLCLPGFPMENFYALSPEPYLSAVLPFAAKDQYDGFSASSSGVQLLECIKSAVAQLPAAVFSRWIHNKDCELGPNTRHSDPPDIHERDHDARQRIIPVCRCSRQRQQIIVSICGTSSVQQAIHDLRTTRRSYPGAPNTPAAVHTGFWELYEGMRTELIEGIKAGLQLEPDKCPSPEGDTVGGPDDGTEGVIRELVVTGHSMGGAIAHLLCMDLLSPYSDFDENWNRSPSLDFKKFQESHLQRMGIHSLQIITFGEPRTGNQSLVDHWVALKRRHEHDYGIPVQEWSVKAYNDGVPALPPIFFGFRHFAQQPLYTVRGKTFRVPQSERECGLFHVEPSTPSLSSGSSSQAAPDLQLVPEAHPLPQALNKNRTTSTMSDQIPVSPLGGHNYYNERDMEGGFLRRMEWLAKSGFDKPGWRDRYQTIMQKHHAGQVTTRRRSSIKP</sequence>
<comment type="catalytic activity">
    <reaction evidence="3">
        <text>a diacylglycerol + H2O = a monoacylglycerol + a fatty acid + H(+)</text>
        <dbReference type="Rhea" id="RHEA:32731"/>
        <dbReference type="ChEBI" id="CHEBI:15377"/>
        <dbReference type="ChEBI" id="CHEBI:15378"/>
        <dbReference type="ChEBI" id="CHEBI:17408"/>
        <dbReference type="ChEBI" id="CHEBI:18035"/>
        <dbReference type="ChEBI" id="CHEBI:28868"/>
    </reaction>
</comment>
<dbReference type="EMBL" id="JABXXO010000011">
    <property type="protein sequence ID" value="KAF7763462.1"/>
    <property type="molecule type" value="Genomic_DNA"/>
</dbReference>
<name>A0A8H7C685_AGABI</name>
<organism evidence="7 8">
    <name type="scientific">Agaricus bisporus var. burnettii</name>
    <dbReference type="NCBI Taxonomy" id="192524"/>
    <lineage>
        <taxon>Eukaryota</taxon>
        <taxon>Fungi</taxon>
        <taxon>Dikarya</taxon>
        <taxon>Basidiomycota</taxon>
        <taxon>Agaricomycotina</taxon>
        <taxon>Agaricomycetes</taxon>
        <taxon>Agaricomycetidae</taxon>
        <taxon>Agaricales</taxon>
        <taxon>Agaricineae</taxon>
        <taxon>Agaricaceae</taxon>
        <taxon>Agaricus</taxon>
    </lineage>
</organism>
<dbReference type="SUPFAM" id="SSF53474">
    <property type="entry name" value="alpha/beta-Hydrolases"/>
    <property type="match status" value="1"/>
</dbReference>
<gene>
    <name evidence="7" type="ORF">Agabi119p4_7999</name>
</gene>
<evidence type="ECO:0000259" key="6">
    <source>
        <dbReference type="Pfam" id="PF01764"/>
    </source>
</evidence>
<evidence type="ECO:0000256" key="3">
    <source>
        <dbReference type="ARBA" id="ARBA00047591"/>
    </source>
</evidence>
<evidence type="ECO:0000256" key="1">
    <source>
        <dbReference type="ARBA" id="ARBA00023157"/>
    </source>
</evidence>
<feature type="compositionally biased region" description="Polar residues" evidence="5">
    <location>
        <begin position="455"/>
        <end position="468"/>
    </location>
</feature>
<evidence type="ECO:0000256" key="5">
    <source>
        <dbReference type="SAM" id="MobiDB-lite"/>
    </source>
</evidence>
<accession>A0A8H7C685</accession>
<comment type="similarity">
    <text evidence="2">Belongs to the AB hydrolase superfamily. Lipase family. Class 3 subfamily.</text>
</comment>
<dbReference type="Gene3D" id="3.40.50.1820">
    <property type="entry name" value="alpha/beta hydrolase"/>
    <property type="match status" value="1"/>
</dbReference>
<evidence type="ECO:0000256" key="2">
    <source>
        <dbReference type="ARBA" id="ARBA00043996"/>
    </source>
</evidence>
<comment type="caution">
    <text evidence="7">The sequence shown here is derived from an EMBL/GenBank/DDBJ whole genome shotgun (WGS) entry which is preliminary data.</text>
</comment>
<dbReference type="GO" id="GO:0006629">
    <property type="term" value="P:lipid metabolic process"/>
    <property type="evidence" value="ECO:0007669"/>
    <property type="project" value="InterPro"/>
</dbReference>
<reference evidence="7 8" key="1">
    <citation type="journal article" name="Sci. Rep.">
        <title>Telomere-to-telomere assembled and centromere annotated genomes of the two main subspecies of the button mushroom Agaricus bisporus reveal especially polymorphic chromosome ends.</title>
        <authorList>
            <person name="Sonnenberg A.S.M."/>
            <person name="Sedaghat-Telgerd N."/>
            <person name="Lavrijssen B."/>
            <person name="Ohm R.A."/>
            <person name="Hendrickx P.M."/>
            <person name="Scholtmeijer K."/>
            <person name="Baars J.J.P."/>
            <person name="van Peer A."/>
        </authorList>
    </citation>
    <scope>NUCLEOTIDE SEQUENCE [LARGE SCALE GENOMIC DNA]</scope>
    <source>
        <strain evidence="7 8">H119_p4</strain>
    </source>
</reference>
<dbReference type="Pfam" id="PF01764">
    <property type="entry name" value="Lipase_3"/>
    <property type="match status" value="1"/>
</dbReference>
<dbReference type="AlphaFoldDB" id="A0A8H7C685"/>
<feature type="domain" description="Fungal lipase-type" evidence="6">
    <location>
        <begin position="199"/>
        <end position="389"/>
    </location>
</feature>
<evidence type="ECO:0000313" key="8">
    <source>
        <dbReference type="Proteomes" id="UP000629468"/>
    </source>
</evidence>
<proteinExistence type="inferred from homology"/>
<feature type="region of interest" description="Disordered" evidence="5">
    <location>
        <begin position="455"/>
        <end position="476"/>
    </location>
</feature>
<keyword evidence="1" id="KW-1015">Disulfide bond</keyword>
<protein>
    <recommendedName>
        <fullName evidence="6">Fungal lipase-type domain-containing protein</fullName>
    </recommendedName>
</protein>